<dbReference type="InterPro" id="IPR036188">
    <property type="entry name" value="FAD/NAD-bd_sf"/>
</dbReference>
<dbReference type="InterPro" id="IPR044142">
    <property type="entry name" value="AhpF_NTD_N"/>
</dbReference>
<dbReference type="InterPro" id="IPR050097">
    <property type="entry name" value="Ferredoxin-NADP_redctase_2"/>
</dbReference>
<evidence type="ECO:0000256" key="3">
    <source>
        <dbReference type="SAM" id="MobiDB-lite"/>
    </source>
</evidence>
<accession>A0A926EI38</accession>
<dbReference type="PRINTS" id="PR00368">
    <property type="entry name" value="FADPNR"/>
</dbReference>
<evidence type="ECO:0000313" key="6">
    <source>
        <dbReference type="EMBL" id="MBC8580051.1"/>
    </source>
</evidence>
<keyword evidence="1" id="KW-0285">Flavoprotein</keyword>
<dbReference type="AlphaFoldDB" id="A0A926EI38"/>
<proteinExistence type="predicted"/>
<feature type="region of interest" description="Disordered" evidence="3">
    <location>
        <begin position="324"/>
        <end position="350"/>
    </location>
</feature>
<dbReference type="Pfam" id="PF07992">
    <property type="entry name" value="Pyr_redox_2"/>
    <property type="match status" value="1"/>
</dbReference>
<evidence type="ECO:0000256" key="1">
    <source>
        <dbReference type="ARBA" id="ARBA00022630"/>
    </source>
</evidence>
<dbReference type="EMBL" id="JACRSY010000016">
    <property type="protein sequence ID" value="MBC8580051.1"/>
    <property type="molecule type" value="Genomic_DNA"/>
</dbReference>
<comment type="caution">
    <text evidence="6">The sequence shown here is derived from an EMBL/GenBank/DDBJ whole genome shotgun (WGS) entry which is preliminary data.</text>
</comment>
<name>A0A926EI38_9FIRM</name>
<dbReference type="InterPro" id="IPR012336">
    <property type="entry name" value="Thioredoxin-like_fold"/>
</dbReference>
<reference evidence="6" key="1">
    <citation type="submission" date="2020-08" db="EMBL/GenBank/DDBJ databases">
        <title>Genome public.</title>
        <authorList>
            <person name="Liu C."/>
            <person name="Sun Q."/>
        </authorList>
    </citation>
    <scope>NUCLEOTIDE SEQUENCE</scope>
    <source>
        <strain evidence="6">NSJ-12</strain>
    </source>
</reference>
<dbReference type="PRINTS" id="PR00469">
    <property type="entry name" value="PNDRDTASEII"/>
</dbReference>
<evidence type="ECO:0000313" key="7">
    <source>
        <dbReference type="Proteomes" id="UP000655830"/>
    </source>
</evidence>
<dbReference type="GO" id="GO:0016491">
    <property type="term" value="F:oxidoreductase activity"/>
    <property type="evidence" value="ECO:0007669"/>
    <property type="project" value="UniProtKB-KW"/>
</dbReference>
<organism evidence="6 7">
    <name type="scientific">Zhenhengia yiwuensis</name>
    <dbReference type="NCBI Taxonomy" id="2763666"/>
    <lineage>
        <taxon>Bacteria</taxon>
        <taxon>Bacillati</taxon>
        <taxon>Bacillota</taxon>
        <taxon>Clostridia</taxon>
        <taxon>Lachnospirales</taxon>
        <taxon>Lachnospiraceae</taxon>
        <taxon>Zhenhengia</taxon>
    </lineage>
</organism>
<dbReference type="PANTHER" id="PTHR48105">
    <property type="entry name" value="THIOREDOXIN REDUCTASE 1-RELATED-RELATED"/>
    <property type="match status" value="1"/>
</dbReference>
<evidence type="ECO:0000259" key="5">
    <source>
        <dbReference type="Pfam" id="PF13192"/>
    </source>
</evidence>
<dbReference type="InterPro" id="IPR036249">
    <property type="entry name" value="Thioredoxin-like_sf"/>
</dbReference>
<evidence type="ECO:0000256" key="2">
    <source>
        <dbReference type="ARBA" id="ARBA00023002"/>
    </source>
</evidence>
<keyword evidence="2" id="KW-0560">Oxidoreductase</keyword>
<feature type="compositionally biased region" description="Polar residues" evidence="3">
    <location>
        <begin position="326"/>
        <end position="341"/>
    </location>
</feature>
<dbReference type="CDD" id="cd03026">
    <property type="entry name" value="AhpF_NTD_C"/>
    <property type="match status" value="1"/>
</dbReference>
<evidence type="ECO:0000259" key="4">
    <source>
        <dbReference type="Pfam" id="PF07992"/>
    </source>
</evidence>
<sequence>MNKIYDLIIIGGGSAGLSASIYAGRAKLNTLIIEKDSMGGQIKTTSEIVNYPAIRHTSGPALIEEMKHQALDFGVQFATAEVLSVDFKDNVKILETSNGTYQAYAIIIATGASPRKLGFPGEAEFTGRGVAYCSTCDGELFEGLDVFVIGAGFAAAEEAIFLTRFAKNVTVIAREPEFTCAKTIADKVLAHPKIKVHFNTEILEAKGHNNLQEAHFINNVTGETFTYKANEKDGTFGIFIFVGYAPATSLFKGHVEMDAAGYIPTDENMQTNIPGIYAAGDLRPKALRQVVTAVADGAIAATDAEKYIAALKDKLGIEVAPPLASTKPSIPNANTQTETPSNPAPEEGKSKLLTPELRVQLKQILAKLERPVTLASVVDPNNGKSVELRELILDIADLSEHISTLITRRHENKNLEEKIHADKFPVVAFLDEQGNYTGVKFHGVPGGHELNSFILALYNLAGPGQPIDSNIVTQIKALTNPVNIKVAVSLSCHLCPDVVALAQRIALLNPNVETEMLDISLFKELKNDFKIMSVPALIVNDENVYFGAKKLEEILTLLP</sequence>
<dbReference type="Proteomes" id="UP000655830">
    <property type="component" value="Unassembled WGS sequence"/>
</dbReference>
<protein>
    <submittedName>
        <fullName evidence="6">FAD-dependent oxidoreductase</fullName>
    </submittedName>
</protein>
<keyword evidence="7" id="KW-1185">Reference proteome</keyword>
<gene>
    <name evidence="6" type="ORF">H8718_11010</name>
</gene>
<dbReference type="Gene3D" id="3.40.30.80">
    <property type="match status" value="1"/>
</dbReference>
<feature type="domain" description="FAD/NAD(P)-binding" evidence="4">
    <location>
        <begin position="5"/>
        <end position="297"/>
    </location>
</feature>
<dbReference type="InterPro" id="IPR023753">
    <property type="entry name" value="FAD/NAD-binding_dom"/>
</dbReference>
<dbReference type="NCBIfam" id="TIGR03143">
    <property type="entry name" value="AhpF_homolog"/>
    <property type="match status" value="1"/>
</dbReference>
<dbReference type="SUPFAM" id="SSF52833">
    <property type="entry name" value="Thioredoxin-like"/>
    <property type="match status" value="2"/>
</dbReference>
<dbReference type="InterPro" id="IPR017561">
    <property type="entry name" value="AhpF_homologue_put"/>
</dbReference>
<feature type="domain" description="Thioredoxin-like fold" evidence="5">
    <location>
        <begin position="482"/>
        <end position="557"/>
    </location>
</feature>
<dbReference type="RefSeq" id="WP_249332940.1">
    <property type="nucleotide sequence ID" value="NZ_JACRSY010000016.1"/>
</dbReference>
<dbReference type="CDD" id="cd02974">
    <property type="entry name" value="AhpF_NTD_N"/>
    <property type="match status" value="1"/>
</dbReference>
<dbReference type="Pfam" id="PF13192">
    <property type="entry name" value="Thioredoxin_3"/>
    <property type="match status" value="1"/>
</dbReference>
<dbReference type="InterPro" id="IPR044141">
    <property type="entry name" value="AhpF_NTD_C"/>
</dbReference>
<dbReference type="SUPFAM" id="SSF51905">
    <property type="entry name" value="FAD/NAD(P)-binding domain"/>
    <property type="match status" value="1"/>
</dbReference>
<dbReference type="Gene3D" id="3.50.50.60">
    <property type="entry name" value="FAD/NAD(P)-binding domain"/>
    <property type="match status" value="2"/>
</dbReference>